<dbReference type="PANTHER" id="PTHR19918:SF52">
    <property type="entry name" value="PROTEIN CORTEX"/>
    <property type="match status" value="1"/>
</dbReference>
<dbReference type="AlphaFoldDB" id="A0AAN9Y4S8"/>
<dbReference type="Gene3D" id="2.130.10.10">
    <property type="entry name" value="YVTN repeat-like/Quinoprotein amine dehydrogenase"/>
    <property type="match status" value="1"/>
</dbReference>
<keyword evidence="1 3" id="KW-0853">WD repeat</keyword>
<proteinExistence type="predicted"/>
<evidence type="ECO:0000256" key="3">
    <source>
        <dbReference type="PROSITE-ProRule" id="PRU00221"/>
    </source>
</evidence>
<reference evidence="4 5" key="1">
    <citation type="submission" date="2024-03" db="EMBL/GenBank/DDBJ databases">
        <title>Adaptation during the transition from Ophiocordyceps entomopathogen to insect associate is accompanied by gene loss and intensified selection.</title>
        <authorList>
            <person name="Ward C.M."/>
            <person name="Onetto C.A."/>
            <person name="Borneman A.R."/>
        </authorList>
    </citation>
    <scope>NUCLEOTIDE SEQUENCE [LARGE SCALE GENOMIC DNA]</scope>
    <source>
        <strain evidence="4">AWRI1</strain>
        <tissue evidence="4">Single Adult Female</tissue>
    </source>
</reference>
<dbReference type="PANTHER" id="PTHR19918">
    <property type="entry name" value="CELL DIVISION CYCLE 20 CDC20 FIZZY -RELATED"/>
    <property type="match status" value="1"/>
</dbReference>
<organism evidence="4 5">
    <name type="scientific">Parthenolecanium corni</name>
    <dbReference type="NCBI Taxonomy" id="536013"/>
    <lineage>
        <taxon>Eukaryota</taxon>
        <taxon>Metazoa</taxon>
        <taxon>Ecdysozoa</taxon>
        <taxon>Arthropoda</taxon>
        <taxon>Hexapoda</taxon>
        <taxon>Insecta</taxon>
        <taxon>Pterygota</taxon>
        <taxon>Neoptera</taxon>
        <taxon>Paraneoptera</taxon>
        <taxon>Hemiptera</taxon>
        <taxon>Sternorrhyncha</taxon>
        <taxon>Coccoidea</taxon>
        <taxon>Coccidae</taxon>
        <taxon>Parthenolecanium</taxon>
    </lineage>
</organism>
<dbReference type="InterPro" id="IPR036322">
    <property type="entry name" value="WD40_repeat_dom_sf"/>
</dbReference>
<keyword evidence="2" id="KW-0677">Repeat</keyword>
<dbReference type="GO" id="GO:0010997">
    <property type="term" value="F:anaphase-promoting complex binding"/>
    <property type="evidence" value="ECO:0007669"/>
    <property type="project" value="InterPro"/>
</dbReference>
<dbReference type="Pfam" id="PF00400">
    <property type="entry name" value="WD40"/>
    <property type="match status" value="2"/>
</dbReference>
<dbReference type="PROSITE" id="PS50082">
    <property type="entry name" value="WD_REPEATS_2"/>
    <property type="match status" value="2"/>
</dbReference>
<dbReference type="GO" id="GO:0031145">
    <property type="term" value="P:anaphase-promoting complex-dependent catabolic process"/>
    <property type="evidence" value="ECO:0007669"/>
    <property type="project" value="TreeGrafter"/>
</dbReference>
<dbReference type="InterPro" id="IPR015943">
    <property type="entry name" value="WD40/YVTN_repeat-like_dom_sf"/>
</dbReference>
<dbReference type="GO" id="GO:1990757">
    <property type="term" value="F:ubiquitin ligase activator activity"/>
    <property type="evidence" value="ECO:0007669"/>
    <property type="project" value="TreeGrafter"/>
</dbReference>
<feature type="repeat" description="WD" evidence="3">
    <location>
        <begin position="375"/>
        <end position="407"/>
    </location>
</feature>
<gene>
    <name evidence="4" type="ORF">V9T40_001646</name>
</gene>
<protein>
    <submittedName>
        <fullName evidence="4">Uncharacterized protein</fullName>
    </submittedName>
</protein>
<dbReference type="PROSITE" id="PS50294">
    <property type="entry name" value="WD_REPEATS_REGION"/>
    <property type="match status" value="1"/>
</dbReference>
<dbReference type="GO" id="GO:0005680">
    <property type="term" value="C:anaphase-promoting complex"/>
    <property type="evidence" value="ECO:0007669"/>
    <property type="project" value="TreeGrafter"/>
</dbReference>
<comment type="caution">
    <text evidence="4">The sequence shown here is derived from an EMBL/GenBank/DDBJ whole genome shotgun (WGS) entry which is preliminary data.</text>
</comment>
<dbReference type="SUPFAM" id="SSF50978">
    <property type="entry name" value="WD40 repeat-like"/>
    <property type="match status" value="1"/>
</dbReference>
<dbReference type="InterPro" id="IPR033010">
    <property type="entry name" value="Cdc20/Fizzy"/>
</dbReference>
<evidence type="ECO:0000313" key="5">
    <source>
        <dbReference type="Proteomes" id="UP001367676"/>
    </source>
</evidence>
<dbReference type="EMBL" id="JBBCAQ010000019">
    <property type="protein sequence ID" value="KAK7595213.1"/>
    <property type="molecule type" value="Genomic_DNA"/>
</dbReference>
<evidence type="ECO:0000256" key="1">
    <source>
        <dbReference type="ARBA" id="ARBA00022574"/>
    </source>
</evidence>
<evidence type="ECO:0000256" key="2">
    <source>
        <dbReference type="ARBA" id="ARBA00022737"/>
    </source>
</evidence>
<dbReference type="InterPro" id="IPR001680">
    <property type="entry name" value="WD40_rpt"/>
</dbReference>
<keyword evidence="5" id="KW-1185">Reference proteome</keyword>
<dbReference type="Proteomes" id="UP001367676">
    <property type="component" value="Unassembled WGS sequence"/>
</dbReference>
<accession>A0AAN9Y4S8</accession>
<name>A0AAN9Y4S8_9HEMI</name>
<sequence>MNSDRYIPSRINWDIDAANFWVKNHTVKEKYHDYLLSTRLPEQDINYPKRLRYDKELTKRLGIRSDGRVLPYNIAIKRSLISEEWPVRARAKPVNKPRLAALDLPNIRTDICCNVLNWSSSNHIIAALGKITYMWHVPSSTMTKSIKCSYDITALQMNKDSTILAFAGEELSECEIKFWYVKQSNILQVTDPVECHHKNCYVTCIEYHPSNKYLILGCRKGYIVVKTADMISVSVAKNAHSSLDVIKIKCSPDGKYVATSGFDGFVQVWNFPHLELVCSHREPFCSKGISWHPWKCSYLCIGTTNGNLTLINVHTGKVIANERDYKSLIYDVTFNKLSAELVTSQSVCQRSNSSVLTFHSQINVLSSLHRVVDRFEGHCRKVLFLEWSPDSRILASAGSDETIHLWKFFEDNVESPRKPNKPASILNLEQFIRSKFSWPLVRIVVPLVGISNRVSPNLYCELCSVAEIIEACANGGGVEAAAFNTAAFVERATTTLYAESRIGIAAGMVVISSAVATASSKVTYSLISLALAASSDPISAITFEAAAGTTTAGAMMLLEEGGRAGGCSGIVSRGGGRSVRHLNRAFASLGIGRTSRRASFIATPFARRRHYAIRRKRRSTAGRR</sequence>
<evidence type="ECO:0000313" key="4">
    <source>
        <dbReference type="EMBL" id="KAK7595213.1"/>
    </source>
</evidence>
<dbReference type="SMART" id="SM00320">
    <property type="entry name" value="WD40"/>
    <property type="match status" value="4"/>
</dbReference>
<feature type="repeat" description="WD" evidence="3">
    <location>
        <begin position="245"/>
        <end position="270"/>
    </location>
</feature>
<dbReference type="GO" id="GO:1905786">
    <property type="term" value="P:positive regulation of anaphase-promoting complex-dependent catabolic process"/>
    <property type="evidence" value="ECO:0007669"/>
    <property type="project" value="TreeGrafter"/>
</dbReference>